<comment type="caution">
    <text evidence="3">The sequence shown here is derived from an EMBL/GenBank/DDBJ whole genome shotgun (WGS) entry which is preliminary data.</text>
</comment>
<gene>
    <name evidence="3" type="ORF">AKG95_28460</name>
</gene>
<evidence type="ECO:0000313" key="4">
    <source>
        <dbReference type="Proteomes" id="UP000179840"/>
    </source>
</evidence>
<feature type="transmembrane region" description="Helical" evidence="2">
    <location>
        <begin position="29"/>
        <end position="51"/>
    </location>
</feature>
<protein>
    <submittedName>
        <fullName evidence="3">Uncharacterized protein</fullName>
    </submittedName>
</protein>
<dbReference type="AlphaFoldDB" id="A0A1S1U231"/>
<keyword evidence="2" id="KW-0472">Membrane</keyword>
<reference evidence="3 4" key="1">
    <citation type="submission" date="2015-06" db="EMBL/GenBank/DDBJ databases">
        <title>Draft genome sequencing of a biphenyl-degrading bacterium, Janthinobacterium lividum MEG1.</title>
        <authorList>
            <person name="Shimodaira J."/>
            <person name="Hatta T."/>
        </authorList>
    </citation>
    <scope>NUCLEOTIDE SEQUENCE [LARGE SCALE GENOMIC DNA]</scope>
    <source>
        <strain evidence="3 4">MEG1</strain>
        <plasmid evidence="3">pMEG01</plasmid>
    </source>
</reference>
<keyword evidence="2" id="KW-1133">Transmembrane helix</keyword>
<evidence type="ECO:0000256" key="2">
    <source>
        <dbReference type="SAM" id="Phobius"/>
    </source>
</evidence>
<dbReference type="EMBL" id="LFKP01000016">
    <property type="protein sequence ID" value="OHV93701.1"/>
    <property type="molecule type" value="Genomic_DNA"/>
</dbReference>
<evidence type="ECO:0000313" key="3">
    <source>
        <dbReference type="EMBL" id="OHV93701.1"/>
    </source>
</evidence>
<evidence type="ECO:0000256" key="1">
    <source>
        <dbReference type="SAM" id="MobiDB-lite"/>
    </source>
</evidence>
<keyword evidence="3" id="KW-0614">Plasmid</keyword>
<name>A0A1S1U231_9BURK</name>
<feature type="compositionally biased region" description="Basic and acidic residues" evidence="1">
    <location>
        <begin position="58"/>
        <end position="72"/>
    </location>
</feature>
<organism evidence="3 4">
    <name type="scientific">Janthinobacterium lividum</name>
    <dbReference type="NCBI Taxonomy" id="29581"/>
    <lineage>
        <taxon>Bacteria</taxon>
        <taxon>Pseudomonadati</taxon>
        <taxon>Pseudomonadota</taxon>
        <taxon>Betaproteobacteria</taxon>
        <taxon>Burkholderiales</taxon>
        <taxon>Oxalobacteraceae</taxon>
        <taxon>Janthinobacterium</taxon>
    </lineage>
</organism>
<keyword evidence="2" id="KW-0812">Transmembrane</keyword>
<feature type="region of interest" description="Disordered" evidence="1">
    <location>
        <begin position="57"/>
        <end position="80"/>
    </location>
</feature>
<dbReference type="RefSeq" id="WP_071080226.1">
    <property type="nucleotide sequence ID" value="NZ_LFKP01000016.1"/>
</dbReference>
<proteinExistence type="predicted"/>
<accession>A0A1S1U231</accession>
<sequence length="80" mass="9133">MMDDSRTASPKKNNESVAVVQAKDIHDEVTWTVIGTSALTFLLVAGFVLWLHWSSRTKKSDQNKKGHAEAQPRKRKRSRR</sequence>
<dbReference type="Proteomes" id="UP000179840">
    <property type="component" value="Unassembled WGS sequence"/>
</dbReference>
<geneLocation type="plasmid" evidence="3">
    <name>pMEG01</name>
</geneLocation>